<dbReference type="EMBL" id="CP098251">
    <property type="protein sequence ID" value="WAV91079.1"/>
    <property type="molecule type" value="Genomic_DNA"/>
</dbReference>
<dbReference type="RefSeq" id="WP_269315890.1">
    <property type="nucleotide sequence ID" value="NZ_CP098251.1"/>
</dbReference>
<dbReference type="EC" id="6.3.4.19" evidence="8"/>
<dbReference type="Proteomes" id="UP001164819">
    <property type="component" value="Chromosome"/>
</dbReference>
<feature type="binding site" evidence="8">
    <location>
        <begin position="45"/>
        <end position="50"/>
    </location>
    <ligand>
        <name>ATP</name>
        <dbReference type="ChEBI" id="CHEBI:30616"/>
    </ligand>
</feature>
<dbReference type="SUPFAM" id="SSF52402">
    <property type="entry name" value="Adenine nucleotide alpha hydrolases-like"/>
    <property type="match status" value="1"/>
</dbReference>
<evidence type="ECO:0000256" key="7">
    <source>
        <dbReference type="ARBA" id="ARBA00048539"/>
    </source>
</evidence>
<dbReference type="GO" id="GO:0005737">
    <property type="term" value="C:cytoplasm"/>
    <property type="evidence" value="ECO:0007669"/>
    <property type="project" value="UniProtKB-SubCell"/>
</dbReference>
<dbReference type="InterPro" id="IPR012796">
    <property type="entry name" value="Lysidine-tRNA-synth_C"/>
</dbReference>
<dbReference type="InterPro" id="IPR015262">
    <property type="entry name" value="tRNA_Ile_lys_synt_subst-bd"/>
</dbReference>
<sequence length="474" mass="54266">MNSAVEIGFERALEAILMRVFHEECHEIFSVKEQDIPLSLAIAYSGGLDSTVLLHLARRFSVKKDISLFAFHIHHGLNRQADKWCDHCREVCATLGVRFESRQVQVDRHSKNGVEADARSKRYAALGEMCRKHQVTLLLTAHHQDDQVETVLFHLMRGTGMAGLSGMDSVACIPELKKDSVIFLGRPLLSLSRKSLSQWAKENGLSYVEDDSNSDTKYTRNAIRHHLVPVMSDIFPGFQNRLARMSEHVGTSQKLLNELGEEDLRTCRISGNRLDLAQVRSLSASRMENLLRCWLIGNGIQIPSTAWFVQAKKQMLEARRDALINLQTDGYVIRRYRTILSVERKESERTNPSASVFLRWTGEQSVLLKSWYGRLEFEKSETGVDEDWLRKNILRIDPYRGNAELKLVNRPTKKLKNLYQEAGIPSWERLFLPLVFVGSDLIYAGKLGQSAKYIRKQGKCIRFNWKAFPVMSFK</sequence>
<evidence type="ECO:0000256" key="8">
    <source>
        <dbReference type="HAMAP-Rule" id="MF_01161"/>
    </source>
</evidence>
<feature type="domain" description="Lysidine-tRNA(Ile) synthetase C-terminal" evidence="9">
    <location>
        <begin position="394"/>
        <end position="465"/>
    </location>
</feature>
<dbReference type="GO" id="GO:0032267">
    <property type="term" value="F:tRNA(Ile)-lysidine synthase activity"/>
    <property type="evidence" value="ECO:0007669"/>
    <property type="project" value="UniProtKB-EC"/>
</dbReference>
<dbReference type="PANTHER" id="PTHR43033">
    <property type="entry name" value="TRNA(ILE)-LYSIDINE SYNTHASE-RELATED"/>
    <property type="match status" value="1"/>
</dbReference>
<keyword evidence="4 8" id="KW-0819">tRNA processing</keyword>
<evidence type="ECO:0000256" key="6">
    <source>
        <dbReference type="ARBA" id="ARBA00022840"/>
    </source>
</evidence>
<keyword evidence="6 8" id="KW-0067">ATP-binding</keyword>
<protein>
    <recommendedName>
        <fullName evidence="8">tRNA(Ile)-lysidine synthase</fullName>
        <ecNumber evidence="8">6.3.4.19</ecNumber>
    </recommendedName>
    <alternativeName>
        <fullName evidence="8">tRNA(Ile)-2-lysyl-cytidine synthase</fullName>
    </alternativeName>
    <alternativeName>
        <fullName evidence="8">tRNA(Ile)-lysidine synthetase</fullName>
    </alternativeName>
</protein>
<dbReference type="HAMAP" id="MF_01161">
    <property type="entry name" value="tRNA_Ile_lys_synt"/>
    <property type="match status" value="1"/>
</dbReference>
<dbReference type="PANTHER" id="PTHR43033:SF1">
    <property type="entry name" value="TRNA(ILE)-LYSIDINE SYNTHASE-RELATED"/>
    <property type="match status" value="1"/>
</dbReference>
<dbReference type="GO" id="GO:0006400">
    <property type="term" value="P:tRNA modification"/>
    <property type="evidence" value="ECO:0007669"/>
    <property type="project" value="UniProtKB-UniRule"/>
</dbReference>
<dbReference type="SUPFAM" id="SSF56037">
    <property type="entry name" value="PheT/TilS domain"/>
    <property type="match status" value="1"/>
</dbReference>
<organism evidence="10">
    <name type="scientific">Oxalobacter aliiformigenes</name>
    <dbReference type="NCBI Taxonomy" id="2946593"/>
    <lineage>
        <taxon>Bacteria</taxon>
        <taxon>Pseudomonadati</taxon>
        <taxon>Pseudomonadota</taxon>
        <taxon>Betaproteobacteria</taxon>
        <taxon>Burkholderiales</taxon>
        <taxon>Oxalobacteraceae</taxon>
        <taxon>Oxalobacter</taxon>
    </lineage>
</organism>
<dbReference type="InterPro" id="IPR012094">
    <property type="entry name" value="tRNA_Ile_lys_synt"/>
</dbReference>
<dbReference type="Gene3D" id="3.40.50.620">
    <property type="entry name" value="HUPs"/>
    <property type="match status" value="1"/>
</dbReference>
<keyword evidence="2 8" id="KW-0963">Cytoplasm</keyword>
<accession>A0A9E9NTC0</accession>
<keyword evidence="5 8" id="KW-0547">Nucleotide-binding</keyword>
<dbReference type="AlphaFoldDB" id="A0A9E9NTC0"/>
<dbReference type="Pfam" id="PF01171">
    <property type="entry name" value="ATP_bind_3"/>
    <property type="match status" value="1"/>
</dbReference>
<gene>
    <name evidence="8 10" type="primary">tilS</name>
    <name evidence="10" type="ORF">NB646_09715</name>
</gene>
<comment type="catalytic activity">
    <reaction evidence="7 8">
        <text>cytidine(34) in tRNA(Ile2) + L-lysine + ATP = lysidine(34) in tRNA(Ile2) + AMP + diphosphate + H(+)</text>
        <dbReference type="Rhea" id="RHEA:43744"/>
        <dbReference type="Rhea" id="RHEA-COMP:10625"/>
        <dbReference type="Rhea" id="RHEA-COMP:10670"/>
        <dbReference type="ChEBI" id="CHEBI:15378"/>
        <dbReference type="ChEBI" id="CHEBI:30616"/>
        <dbReference type="ChEBI" id="CHEBI:32551"/>
        <dbReference type="ChEBI" id="CHEBI:33019"/>
        <dbReference type="ChEBI" id="CHEBI:82748"/>
        <dbReference type="ChEBI" id="CHEBI:83665"/>
        <dbReference type="ChEBI" id="CHEBI:456215"/>
        <dbReference type="EC" id="6.3.4.19"/>
    </reaction>
</comment>
<evidence type="ECO:0000313" key="10">
    <source>
        <dbReference type="EMBL" id="WAV91079.1"/>
    </source>
</evidence>
<comment type="domain">
    <text evidence="8">The N-terminal region contains the highly conserved SGGXDS motif, predicted to be a P-loop motif involved in ATP binding.</text>
</comment>
<evidence type="ECO:0000256" key="2">
    <source>
        <dbReference type="ARBA" id="ARBA00022490"/>
    </source>
</evidence>
<reference evidence="10" key="1">
    <citation type="journal article" date="2022" name="Front. Microbiol.">
        <title>New perspectives on an old grouping: The genomic and phenotypic variability of Oxalobacter formigenes and the implications for calcium oxalate stone prevention.</title>
        <authorList>
            <person name="Chmiel J.A."/>
            <person name="Carr C."/>
            <person name="Stuivenberg G.A."/>
            <person name="Venema R."/>
            <person name="Chanyi R.M."/>
            <person name="Al K.F."/>
            <person name="Giguere D."/>
            <person name="Say H."/>
            <person name="Akouris P.P."/>
            <person name="Dominguez Romero S.A."/>
            <person name="Kwong A."/>
            <person name="Tai V."/>
            <person name="Koval S.F."/>
            <person name="Razvi H."/>
            <person name="Bjazevic J."/>
            <person name="Burton J.P."/>
        </authorList>
    </citation>
    <scope>NUCLEOTIDE SEQUENCE</scope>
    <source>
        <strain evidence="10">OxK</strain>
    </source>
</reference>
<evidence type="ECO:0000259" key="9">
    <source>
        <dbReference type="SMART" id="SM00977"/>
    </source>
</evidence>
<dbReference type="InterPro" id="IPR014729">
    <property type="entry name" value="Rossmann-like_a/b/a_fold"/>
</dbReference>
<evidence type="ECO:0000256" key="1">
    <source>
        <dbReference type="ARBA" id="ARBA00004496"/>
    </source>
</evidence>
<dbReference type="CDD" id="cd01992">
    <property type="entry name" value="TilS_N"/>
    <property type="match status" value="1"/>
</dbReference>
<comment type="similarity">
    <text evidence="8">Belongs to the tRNA(Ile)-lysidine synthase family.</text>
</comment>
<comment type="function">
    <text evidence="8">Ligates lysine onto the cytidine present at position 34 of the AUA codon-specific tRNA(Ile) that contains the anticodon CAU, in an ATP-dependent manner. Cytidine is converted to lysidine, thus changing the amino acid specificity of the tRNA from methionine to isoleucine.</text>
</comment>
<evidence type="ECO:0000256" key="4">
    <source>
        <dbReference type="ARBA" id="ARBA00022694"/>
    </source>
</evidence>
<dbReference type="NCBIfam" id="TIGR02432">
    <property type="entry name" value="lysidine_TilS_N"/>
    <property type="match status" value="1"/>
</dbReference>
<evidence type="ECO:0000256" key="3">
    <source>
        <dbReference type="ARBA" id="ARBA00022598"/>
    </source>
</evidence>
<comment type="subcellular location">
    <subcellularLocation>
        <location evidence="1 8">Cytoplasm</location>
    </subcellularLocation>
</comment>
<keyword evidence="3 8" id="KW-0436">Ligase</keyword>
<dbReference type="SMART" id="SM00977">
    <property type="entry name" value="TilS_C"/>
    <property type="match status" value="1"/>
</dbReference>
<dbReference type="Pfam" id="PF11734">
    <property type="entry name" value="TilS_C"/>
    <property type="match status" value="1"/>
</dbReference>
<dbReference type="InterPro" id="IPR012795">
    <property type="entry name" value="tRNA_Ile_lys_synt_N"/>
</dbReference>
<proteinExistence type="inferred from homology"/>
<name>A0A9E9NTC0_9BURK</name>
<dbReference type="InterPro" id="IPR011063">
    <property type="entry name" value="TilS/TtcA_N"/>
</dbReference>
<dbReference type="GO" id="GO:0005524">
    <property type="term" value="F:ATP binding"/>
    <property type="evidence" value="ECO:0007669"/>
    <property type="project" value="UniProtKB-UniRule"/>
</dbReference>
<evidence type="ECO:0000256" key="5">
    <source>
        <dbReference type="ARBA" id="ARBA00022741"/>
    </source>
</evidence>
<dbReference type="SUPFAM" id="SSF82829">
    <property type="entry name" value="MesJ substrate recognition domain-like"/>
    <property type="match status" value="1"/>
</dbReference>
<dbReference type="NCBIfam" id="TIGR02433">
    <property type="entry name" value="lysidine_TilS_C"/>
    <property type="match status" value="1"/>
</dbReference>
<dbReference type="Gene3D" id="1.20.59.20">
    <property type="match status" value="1"/>
</dbReference>
<dbReference type="Pfam" id="PF09179">
    <property type="entry name" value="TilS"/>
    <property type="match status" value="1"/>
</dbReference>